<feature type="domain" description="T-SNARE coiled-coil homology" evidence="2">
    <location>
        <begin position="1"/>
        <end position="44"/>
    </location>
</feature>
<organism evidence="3">
    <name type="scientific">hydrothermal vent metagenome</name>
    <dbReference type="NCBI Taxonomy" id="652676"/>
    <lineage>
        <taxon>unclassified sequences</taxon>
        <taxon>metagenomes</taxon>
        <taxon>ecological metagenomes</taxon>
    </lineage>
</organism>
<proteinExistence type="predicted"/>
<reference evidence="3" key="1">
    <citation type="submission" date="2018-06" db="EMBL/GenBank/DDBJ databases">
        <authorList>
            <person name="Zhirakovskaya E."/>
        </authorList>
    </citation>
    <scope>NUCLEOTIDE SEQUENCE</scope>
</reference>
<evidence type="ECO:0000313" key="3">
    <source>
        <dbReference type="EMBL" id="VAX24495.1"/>
    </source>
</evidence>
<dbReference type="EMBL" id="UOGE01000095">
    <property type="protein sequence ID" value="VAX24495.1"/>
    <property type="molecule type" value="Genomic_DNA"/>
</dbReference>
<evidence type="ECO:0000259" key="2">
    <source>
        <dbReference type="PROSITE" id="PS50192"/>
    </source>
</evidence>
<dbReference type="InterPro" id="IPR000727">
    <property type="entry name" value="T_SNARE_dom"/>
</dbReference>
<accession>A0A3B1CYT1</accession>
<protein>
    <recommendedName>
        <fullName evidence="2">t-SNARE coiled-coil homology domain-containing protein</fullName>
    </recommendedName>
</protein>
<sequence>EVSSISSSIAAATEEQSASINEISHSTSTASNSATAISKDVSTVTKDINIVLQNFDKTEKTTRDTSGSVSEVVTNSEIVAVMATRLQKIIGQFKV</sequence>
<feature type="non-terminal residue" evidence="3">
    <location>
        <position position="1"/>
    </location>
</feature>
<dbReference type="SUPFAM" id="SSF58104">
    <property type="entry name" value="Methyl-accepting chemotaxis protein (MCP) signaling domain"/>
    <property type="match status" value="1"/>
</dbReference>
<dbReference type="PROSITE" id="PS50192">
    <property type="entry name" value="T_SNARE"/>
    <property type="match status" value="1"/>
</dbReference>
<feature type="region of interest" description="Disordered" evidence="1">
    <location>
        <begin position="1"/>
        <end position="36"/>
    </location>
</feature>
<dbReference type="Gene3D" id="1.10.287.950">
    <property type="entry name" value="Methyl-accepting chemotaxis protein"/>
    <property type="match status" value="1"/>
</dbReference>
<gene>
    <name evidence="3" type="ORF">MNBD_NITROSPINAE02-850</name>
</gene>
<name>A0A3B1CYT1_9ZZZZ</name>
<dbReference type="AlphaFoldDB" id="A0A3B1CYT1"/>
<evidence type="ECO:0000256" key="1">
    <source>
        <dbReference type="SAM" id="MobiDB-lite"/>
    </source>
</evidence>